<comment type="caution">
    <text evidence="4">The sequence shown here is derived from an EMBL/GenBank/DDBJ whole genome shotgun (WGS) entry which is preliminary data.</text>
</comment>
<dbReference type="InterPro" id="IPR000644">
    <property type="entry name" value="CBS_dom"/>
</dbReference>
<dbReference type="RefSeq" id="WP_185082536.1">
    <property type="nucleotide sequence ID" value="NZ_JACHJB010000001.1"/>
</dbReference>
<dbReference type="PANTHER" id="PTHR43080">
    <property type="entry name" value="CBS DOMAIN-CONTAINING PROTEIN CBSX3, MITOCHONDRIAL"/>
    <property type="match status" value="1"/>
</dbReference>
<dbReference type="InterPro" id="IPR051257">
    <property type="entry name" value="Diverse_CBS-Domain"/>
</dbReference>
<accession>A0A7X0EX32</accession>
<keyword evidence="1 2" id="KW-0129">CBS domain</keyword>
<dbReference type="Gene3D" id="3.30.1340.30">
    <property type="match status" value="1"/>
</dbReference>
<dbReference type="Proteomes" id="UP000583800">
    <property type="component" value="Unassembled WGS sequence"/>
</dbReference>
<dbReference type="InterPro" id="IPR007055">
    <property type="entry name" value="BON_dom"/>
</dbReference>
<protein>
    <submittedName>
        <fullName evidence="4">CBS domain-containing protein</fullName>
    </submittedName>
</protein>
<evidence type="ECO:0000313" key="4">
    <source>
        <dbReference type="EMBL" id="MBB6344420.1"/>
    </source>
</evidence>
<dbReference type="Pfam" id="PF04972">
    <property type="entry name" value="BON"/>
    <property type="match status" value="1"/>
</dbReference>
<dbReference type="SUPFAM" id="SSF54631">
    <property type="entry name" value="CBS-domain pair"/>
    <property type="match status" value="1"/>
</dbReference>
<reference evidence="4 5" key="1">
    <citation type="submission" date="2020-08" db="EMBL/GenBank/DDBJ databases">
        <title>Sequencing the genomes of 1000 actinobacteria strains.</title>
        <authorList>
            <person name="Klenk H.-P."/>
        </authorList>
    </citation>
    <scope>NUCLEOTIDE SEQUENCE [LARGE SCALE GENOMIC DNA]</scope>
    <source>
        <strain evidence="4 5">DSM 45913</strain>
    </source>
</reference>
<sequence length="218" mass="23796">MSIQVKDVMGRVAITVTKNASFADIVAAMKRYAVGAVTVIDADRRPVGIVSEEDLLLKETLPARRSVPVFESRRRRQEHRKAAGVTAAELMTAPAITVTPGTSVRDAAELMRDRRIKQLPVIDPVTGRASGTLHQRDVLRVFARPAAELEAEINALLPDPAAFWVEIDGGVVSIRGTVEWSSQVVDLAEAIRRIEGVVDVVTDLSYDKEDLLIVPPLL</sequence>
<dbReference type="PROSITE" id="PS51371">
    <property type="entry name" value="CBS"/>
    <property type="match status" value="2"/>
</dbReference>
<evidence type="ECO:0000256" key="2">
    <source>
        <dbReference type="PROSITE-ProRule" id="PRU00703"/>
    </source>
</evidence>
<evidence type="ECO:0000256" key="1">
    <source>
        <dbReference type="ARBA" id="ARBA00023122"/>
    </source>
</evidence>
<dbReference type="SMART" id="SM00116">
    <property type="entry name" value="CBS"/>
    <property type="match status" value="2"/>
</dbReference>
<gene>
    <name evidence="4" type="ORF">FHU36_000929</name>
</gene>
<dbReference type="Pfam" id="PF00571">
    <property type="entry name" value="CBS"/>
    <property type="match status" value="2"/>
</dbReference>
<dbReference type="AlphaFoldDB" id="A0A7X0EX32"/>
<proteinExistence type="predicted"/>
<dbReference type="Gene3D" id="3.10.580.10">
    <property type="entry name" value="CBS-domain"/>
    <property type="match status" value="1"/>
</dbReference>
<keyword evidence="5" id="KW-1185">Reference proteome</keyword>
<dbReference type="InterPro" id="IPR046342">
    <property type="entry name" value="CBS_dom_sf"/>
</dbReference>
<dbReference type="PANTHER" id="PTHR43080:SF29">
    <property type="entry name" value="OS02G0818000 PROTEIN"/>
    <property type="match status" value="1"/>
</dbReference>
<name>A0A7X0EX32_9ACTN</name>
<feature type="domain" description="CBS" evidence="3">
    <location>
        <begin position="9"/>
        <end position="66"/>
    </location>
</feature>
<organism evidence="4 5">
    <name type="scientific">Nonomuraea muscovyensis</name>
    <dbReference type="NCBI Taxonomy" id="1124761"/>
    <lineage>
        <taxon>Bacteria</taxon>
        <taxon>Bacillati</taxon>
        <taxon>Actinomycetota</taxon>
        <taxon>Actinomycetes</taxon>
        <taxon>Streptosporangiales</taxon>
        <taxon>Streptosporangiaceae</taxon>
        <taxon>Nonomuraea</taxon>
    </lineage>
</organism>
<dbReference type="EMBL" id="JACHJB010000001">
    <property type="protein sequence ID" value="MBB6344420.1"/>
    <property type="molecule type" value="Genomic_DNA"/>
</dbReference>
<evidence type="ECO:0000313" key="5">
    <source>
        <dbReference type="Proteomes" id="UP000583800"/>
    </source>
</evidence>
<evidence type="ECO:0000259" key="3">
    <source>
        <dbReference type="PROSITE" id="PS51371"/>
    </source>
</evidence>
<feature type="domain" description="CBS" evidence="3">
    <location>
        <begin position="91"/>
        <end position="148"/>
    </location>
</feature>